<dbReference type="PANTHER" id="PTHR43304">
    <property type="entry name" value="PHYTOCHROME-LIKE PROTEIN CPH1"/>
    <property type="match status" value="1"/>
</dbReference>
<dbReference type="InterPro" id="IPR005467">
    <property type="entry name" value="His_kinase_dom"/>
</dbReference>
<evidence type="ECO:0000256" key="8">
    <source>
        <dbReference type="ARBA" id="ARBA00022989"/>
    </source>
</evidence>
<dbReference type="SMART" id="SM00388">
    <property type="entry name" value="HisKA"/>
    <property type="match status" value="1"/>
</dbReference>
<dbReference type="InterPro" id="IPR052162">
    <property type="entry name" value="Sensor_kinase/Photoreceptor"/>
</dbReference>
<feature type="domain" description="CHASE" evidence="12">
    <location>
        <begin position="104"/>
        <end position="267"/>
    </location>
</feature>
<keyword evidence="7 13" id="KW-0418">Kinase</keyword>
<feature type="domain" description="Histidine kinase" evidence="11">
    <location>
        <begin position="391"/>
        <end position="605"/>
    </location>
</feature>
<dbReference type="RefSeq" id="WP_123793181.1">
    <property type="nucleotide sequence ID" value="NZ_RKQK01000003.1"/>
</dbReference>
<keyword evidence="5" id="KW-0808">Transferase</keyword>
<evidence type="ECO:0000259" key="12">
    <source>
        <dbReference type="PROSITE" id="PS50839"/>
    </source>
</evidence>
<dbReference type="CDD" id="cd00082">
    <property type="entry name" value="HisKA"/>
    <property type="match status" value="1"/>
</dbReference>
<feature type="transmembrane region" description="Helical" evidence="10">
    <location>
        <begin position="333"/>
        <end position="353"/>
    </location>
</feature>
<proteinExistence type="predicted"/>
<name>A0A3N4U6N5_9RHOB</name>
<dbReference type="GO" id="GO:0000155">
    <property type="term" value="F:phosphorelay sensor kinase activity"/>
    <property type="evidence" value="ECO:0007669"/>
    <property type="project" value="InterPro"/>
</dbReference>
<keyword evidence="6 10" id="KW-0812">Transmembrane</keyword>
<dbReference type="PANTHER" id="PTHR43304:SF1">
    <property type="entry name" value="PAC DOMAIN-CONTAINING PROTEIN"/>
    <property type="match status" value="1"/>
</dbReference>
<dbReference type="PROSITE" id="PS50109">
    <property type="entry name" value="HIS_KIN"/>
    <property type="match status" value="1"/>
</dbReference>
<protein>
    <recommendedName>
        <fullName evidence="3">histidine kinase</fullName>
        <ecNumber evidence="3">2.7.13.3</ecNumber>
    </recommendedName>
</protein>
<feature type="transmembrane region" description="Helical" evidence="10">
    <location>
        <begin position="38"/>
        <end position="59"/>
    </location>
</feature>
<comment type="subcellular location">
    <subcellularLocation>
        <location evidence="2">Membrane</location>
    </subcellularLocation>
</comment>
<dbReference type="InterPro" id="IPR042240">
    <property type="entry name" value="CHASE_sf"/>
</dbReference>
<dbReference type="EC" id="2.7.13.3" evidence="3"/>
<dbReference type="Pfam" id="PF03924">
    <property type="entry name" value="CHASE"/>
    <property type="match status" value="1"/>
</dbReference>
<dbReference type="SUPFAM" id="SSF47384">
    <property type="entry name" value="Homodimeric domain of signal transducing histidine kinase"/>
    <property type="match status" value="1"/>
</dbReference>
<evidence type="ECO:0000256" key="6">
    <source>
        <dbReference type="ARBA" id="ARBA00022692"/>
    </source>
</evidence>
<dbReference type="PROSITE" id="PS50839">
    <property type="entry name" value="CHASE"/>
    <property type="match status" value="1"/>
</dbReference>
<evidence type="ECO:0000256" key="9">
    <source>
        <dbReference type="ARBA" id="ARBA00023136"/>
    </source>
</evidence>
<evidence type="ECO:0000313" key="13">
    <source>
        <dbReference type="EMBL" id="RPE66433.1"/>
    </source>
</evidence>
<dbReference type="Pfam" id="PF00512">
    <property type="entry name" value="HisKA"/>
    <property type="match status" value="1"/>
</dbReference>
<dbReference type="Proteomes" id="UP000269689">
    <property type="component" value="Unassembled WGS sequence"/>
</dbReference>
<dbReference type="InterPro" id="IPR004358">
    <property type="entry name" value="Sig_transdc_His_kin-like_C"/>
</dbReference>
<dbReference type="PRINTS" id="PR00344">
    <property type="entry name" value="BCTRLSENSOR"/>
</dbReference>
<accession>A0A3N4U6N5</accession>
<keyword evidence="9 10" id="KW-0472">Membrane</keyword>
<comment type="caution">
    <text evidence="13">The sequence shown here is derived from an EMBL/GenBank/DDBJ whole genome shotgun (WGS) entry which is preliminary data.</text>
</comment>
<dbReference type="InterPro" id="IPR036890">
    <property type="entry name" value="HATPase_C_sf"/>
</dbReference>
<evidence type="ECO:0000256" key="1">
    <source>
        <dbReference type="ARBA" id="ARBA00000085"/>
    </source>
</evidence>
<sequence>MNTSVQGANGYAPIFSSKDKHQEDVESKRKRIVRSGRLHWVHWSVICLSFMITLIAWGFSSSQVERNGLAQFDHAATQIIESVTERMQKYEGGLWGGVAAIASHDGDISRSDWEKYAATLHIAQKYPGINGIGVIHNIQPDQLETYLARQRETYPSFDVFPKHEHADLFPITYIEPVSINAPAIGLDIAHETNRYKAATLARETGQAQITGPIILVQDSAKTPGFLFYTPFYALGREFAPNVGDNDFIGLVYAPFIFHKLIAGTLEKSNRQLYFRVRDGDQTLYSEMDDHHTDLQKDDIFTKSVELNLYGRTWVFDIWAGPEFRKNMSSNNPLVILLSGILIEIILFILFILLSRSNIRALSFAEMVSDELRQKANELGRSNADLEKFAYITSHDLKTPLRGMADLTEYVEEDLSTYLNSPDANPDVAFNLDRMRTQIQRMENLIKGILAYSGVDKNNTTNETVDLNVLVRRIQVDLSLTPRQVQIVNPLPILETNQTRLTQVMTNLIGNAAKYHCDIENAEILISSQDLGDMVQIIVSDNGPGIDRRFHSKVFEPFQSLQSKDKIESTGIGLSIVKRTVEFYGGNLRIDSDLGRGTSMIFTWPK</sequence>
<dbReference type="SMART" id="SM00387">
    <property type="entry name" value="HATPase_c"/>
    <property type="match status" value="1"/>
</dbReference>
<dbReference type="InterPro" id="IPR003594">
    <property type="entry name" value="HATPase_dom"/>
</dbReference>
<comment type="catalytic activity">
    <reaction evidence="1">
        <text>ATP + protein L-histidine = ADP + protein N-phospho-L-histidine.</text>
        <dbReference type="EC" id="2.7.13.3"/>
    </reaction>
</comment>
<evidence type="ECO:0000256" key="7">
    <source>
        <dbReference type="ARBA" id="ARBA00022777"/>
    </source>
</evidence>
<dbReference type="InterPro" id="IPR006189">
    <property type="entry name" value="CHASE_dom"/>
</dbReference>
<dbReference type="Gene3D" id="1.10.287.130">
    <property type="match status" value="1"/>
</dbReference>
<dbReference type="OrthoDB" id="9795133at2"/>
<dbReference type="SMART" id="SM01079">
    <property type="entry name" value="CHASE"/>
    <property type="match status" value="1"/>
</dbReference>
<dbReference type="Pfam" id="PF02518">
    <property type="entry name" value="HATPase_c"/>
    <property type="match status" value="1"/>
</dbReference>
<dbReference type="SUPFAM" id="SSF55874">
    <property type="entry name" value="ATPase domain of HSP90 chaperone/DNA topoisomerase II/histidine kinase"/>
    <property type="match status" value="1"/>
</dbReference>
<keyword evidence="8 10" id="KW-1133">Transmembrane helix</keyword>
<dbReference type="InterPro" id="IPR003661">
    <property type="entry name" value="HisK_dim/P_dom"/>
</dbReference>
<keyword evidence="14" id="KW-1185">Reference proteome</keyword>
<dbReference type="EMBL" id="RKQK01000003">
    <property type="protein sequence ID" value="RPE66433.1"/>
    <property type="molecule type" value="Genomic_DNA"/>
</dbReference>
<gene>
    <name evidence="13" type="ORF">EDD53_2135</name>
</gene>
<organism evidence="13 14">
    <name type="scientific">Pacificibacter maritimus</name>
    <dbReference type="NCBI Taxonomy" id="762213"/>
    <lineage>
        <taxon>Bacteria</taxon>
        <taxon>Pseudomonadati</taxon>
        <taxon>Pseudomonadota</taxon>
        <taxon>Alphaproteobacteria</taxon>
        <taxon>Rhodobacterales</taxon>
        <taxon>Roseobacteraceae</taxon>
        <taxon>Pacificibacter</taxon>
    </lineage>
</organism>
<reference evidence="13 14" key="1">
    <citation type="submission" date="2018-11" db="EMBL/GenBank/DDBJ databases">
        <title>Genomic Encyclopedia of Type Strains, Phase IV (KMG-IV): sequencing the most valuable type-strain genomes for metagenomic binning, comparative biology and taxonomic classification.</title>
        <authorList>
            <person name="Goeker M."/>
        </authorList>
    </citation>
    <scope>NUCLEOTIDE SEQUENCE [LARGE SCALE GENOMIC DNA]</scope>
    <source>
        <strain evidence="13 14">DSM 104731</strain>
    </source>
</reference>
<evidence type="ECO:0000259" key="11">
    <source>
        <dbReference type="PROSITE" id="PS50109"/>
    </source>
</evidence>
<dbReference type="AlphaFoldDB" id="A0A3N4U6N5"/>
<dbReference type="Gene3D" id="3.30.565.10">
    <property type="entry name" value="Histidine kinase-like ATPase, C-terminal domain"/>
    <property type="match status" value="1"/>
</dbReference>
<dbReference type="GO" id="GO:0016020">
    <property type="term" value="C:membrane"/>
    <property type="evidence" value="ECO:0007669"/>
    <property type="project" value="UniProtKB-SubCell"/>
</dbReference>
<keyword evidence="4" id="KW-0597">Phosphoprotein</keyword>
<evidence type="ECO:0000313" key="14">
    <source>
        <dbReference type="Proteomes" id="UP000269689"/>
    </source>
</evidence>
<dbReference type="InterPro" id="IPR036097">
    <property type="entry name" value="HisK_dim/P_sf"/>
</dbReference>
<evidence type="ECO:0000256" key="4">
    <source>
        <dbReference type="ARBA" id="ARBA00022553"/>
    </source>
</evidence>
<evidence type="ECO:0000256" key="10">
    <source>
        <dbReference type="SAM" id="Phobius"/>
    </source>
</evidence>
<evidence type="ECO:0000256" key="3">
    <source>
        <dbReference type="ARBA" id="ARBA00012438"/>
    </source>
</evidence>
<evidence type="ECO:0000256" key="5">
    <source>
        <dbReference type="ARBA" id="ARBA00022679"/>
    </source>
</evidence>
<dbReference type="Gene3D" id="3.30.450.350">
    <property type="entry name" value="CHASE domain"/>
    <property type="match status" value="1"/>
</dbReference>
<evidence type="ECO:0000256" key="2">
    <source>
        <dbReference type="ARBA" id="ARBA00004370"/>
    </source>
</evidence>